<reference evidence="3" key="1">
    <citation type="submission" date="2022-05" db="EMBL/GenBank/DDBJ databases">
        <authorList>
            <person name="Jo J.-H."/>
            <person name="Im W.-T."/>
        </authorList>
    </citation>
    <scope>NUCLEOTIDE SEQUENCE</scope>
    <source>
        <strain evidence="3">RB56-2</strain>
    </source>
</reference>
<dbReference type="PANTHER" id="PTHR45947:SF3">
    <property type="entry name" value="SULFOQUINOVOSYL TRANSFERASE SQD2"/>
    <property type="match status" value="1"/>
</dbReference>
<dbReference type="Pfam" id="PF00534">
    <property type="entry name" value="Glycos_transf_1"/>
    <property type="match status" value="1"/>
</dbReference>
<dbReference type="Gene3D" id="3.40.50.2000">
    <property type="entry name" value="Glycogen Phosphorylase B"/>
    <property type="match status" value="2"/>
</dbReference>
<dbReference type="Proteomes" id="UP001165383">
    <property type="component" value="Unassembled WGS sequence"/>
</dbReference>
<sequence>MSSRSADGVRKLLVLDTSYTLEMVRQRGLEAPILCRDLDGFFEHVWSVHPFATLLTSEEWGPRFGKPASYEIAPRHTVIEGKVGRFAALRKLFAINFLLSQVGLFLALRRLVRAEGISVIRAGSPLYLGLFGWALARSCGIPLVIRVGGNFDKTFEATGVPLEPRLMRSRRVEKVVERFIFPRADLVAGANQDNLDFALANGARPERSTLFRYGNLIDERHLTEPAGRPKSEDVLAAMGVRPLEFLLYIGRLEPVKQPDHVIETLAEVRRRGFDVKAVLAGDGRMRSELADQARALGIEGATVFAGNIDQDRLAELIPVAAVVVSPHTGRALAEAALGAAPIVAYDIDWQGELIEDGVTGLLVPHGDQGRMAEGVVRLLSDREEARRLGNALRQRALTMLDPAKLDEHERQEYRKLLARFAARYRRAPL</sequence>
<protein>
    <submittedName>
        <fullName evidence="3">Glycosyltransferase</fullName>
    </submittedName>
</protein>
<dbReference type="CDD" id="cd03801">
    <property type="entry name" value="GT4_PimA-like"/>
    <property type="match status" value="1"/>
</dbReference>
<evidence type="ECO:0000259" key="1">
    <source>
        <dbReference type="Pfam" id="PF00534"/>
    </source>
</evidence>
<dbReference type="Pfam" id="PF13579">
    <property type="entry name" value="Glyco_trans_4_4"/>
    <property type="match status" value="1"/>
</dbReference>
<keyword evidence="4" id="KW-1185">Reference proteome</keyword>
<feature type="domain" description="Glycosyltransferase subfamily 4-like N-terminal" evidence="2">
    <location>
        <begin position="98"/>
        <end position="214"/>
    </location>
</feature>
<feature type="domain" description="Glycosyl transferase family 1" evidence="1">
    <location>
        <begin position="244"/>
        <end position="394"/>
    </location>
</feature>
<dbReference type="SUPFAM" id="SSF53756">
    <property type="entry name" value="UDP-Glycosyltransferase/glycogen phosphorylase"/>
    <property type="match status" value="1"/>
</dbReference>
<dbReference type="RefSeq" id="WP_249914826.1">
    <property type="nucleotide sequence ID" value="NZ_JAMGBB010000001.1"/>
</dbReference>
<evidence type="ECO:0000313" key="3">
    <source>
        <dbReference type="EMBL" id="MCL6740393.1"/>
    </source>
</evidence>
<gene>
    <name evidence="3" type="ORF">LZ518_04520</name>
</gene>
<name>A0ABT0S7L7_9SPHN</name>
<dbReference type="InterPro" id="IPR050194">
    <property type="entry name" value="Glycosyltransferase_grp1"/>
</dbReference>
<organism evidence="3 4">
    <name type="scientific">Sphingomonas brevis</name>
    <dbReference type="NCBI Taxonomy" id="2908206"/>
    <lineage>
        <taxon>Bacteria</taxon>
        <taxon>Pseudomonadati</taxon>
        <taxon>Pseudomonadota</taxon>
        <taxon>Alphaproteobacteria</taxon>
        <taxon>Sphingomonadales</taxon>
        <taxon>Sphingomonadaceae</taxon>
        <taxon>Sphingomonas</taxon>
    </lineage>
</organism>
<evidence type="ECO:0000259" key="2">
    <source>
        <dbReference type="Pfam" id="PF13579"/>
    </source>
</evidence>
<dbReference type="EMBL" id="JAMGBB010000001">
    <property type="protein sequence ID" value="MCL6740393.1"/>
    <property type="molecule type" value="Genomic_DNA"/>
</dbReference>
<dbReference type="InterPro" id="IPR028098">
    <property type="entry name" value="Glyco_trans_4-like_N"/>
</dbReference>
<dbReference type="PANTHER" id="PTHR45947">
    <property type="entry name" value="SULFOQUINOVOSYL TRANSFERASE SQD2"/>
    <property type="match status" value="1"/>
</dbReference>
<comment type="caution">
    <text evidence="3">The sequence shown here is derived from an EMBL/GenBank/DDBJ whole genome shotgun (WGS) entry which is preliminary data.</text>
</comment>
<dbReference type="InterPro" id="IPR001296">
    <property type="entry name" value="Glyco_trans_1"/>
</dbReference>
<accession>A0ABT0S7L7</accession>
<proteinExistence type="predicted"/>
<evidence type="ECO:0000313" key="4">
    <source>
        <dbReference type="Proteomes" id="UP001165383"/>
    </source>
</evidence>